<dbReference type="AlphaFoldDB" id="A0A0F9MTJ7"/>
<name>A0A0F9MTJ7_9ZZZZ</name>
<evidence type="ECO:0000313" key="1">
    <source>
        <dbReference type="EMBL" id="KKN09089.1"/>
    </source>
</evidence>
<gene>
    <name evidence="1" type="ORF">LCGC14_1050000</name>
</gene>
<organism evidence="1">
    <name type="scientific">marine sediment metagenome</name>
    <dbReference type="NCBI Taxonomy" id="412755"/>
    <lineage>
        <taxon>unclassified sequences</taxon>
        <taxon>metagenomes</taxon>
        <taxon>ecological metagenomes</taxon>
    </lineage>
</organism>
<sequence length="94" mass="10842">MPIIMTIKPDCPLCGCDRAKYMGFISINWDTGFTLEGMQCVRCDSIRQKSDMWCPEGMALWAKCHPDRREIRNGKITREWSGILKPKSTLEGMR</sequence>
<dbReference type="EMBL" id="LAZR01004384">
    <property type="protein sequence ID" value="KKN09089.1"/>
    <property type="molecule type" value="Genomic_DNA"/>
</dbReference>
<protein>
    <submittedName>
        <fullName evidence="1">Uncharacterized protein</fullName>
    </submittedName>
</protein>
<reference evidence="1" key="1">
    <citation type="journal article" date="2015" name="Nature">
        <title>Complex archaea that bridge the gap between prokaryotes and eukaryotes.</title>
        <authorList>
            <person name="Spang A."/>
            <person name="Saw J.H."/>
            <person name="Jorgensen S.L."/>
            <person name="Zaremba-Niedzwiedzka K."/>
            <person name="Martijn J."/>
            <person name="Lind A.E."/>
            <person name="van Eijk R."/>
            <person name="Schleper C."/>
            <person name="Guy L."/>
            <person name="Ettema T.J."/>
        </authorList>
    </citation>
    <scope>NUCLEOTIDE SEQUENCE</scope>
</reference>
<proteinExistence type="predicted"/>
<accession>A0A0F9MTJ7</accession>
<comment type="caution">
    <text evidence="1">The sequence shown here is derived from an EMBL/GenBank/DDBJ whole genome shotgun (WGS) entry which is preliminary data.</text>
</comment>